<gene>
    <name evidence="1" type="ORF">O1611_g7232</name>
</gene>
<evidence type="ECO:0000313" key="2">
    <source>
        <dbReference type="Proteomes" id="UP001153332"/>
    </source>
</evidence>
<accession>A0ACC2JG69</accession>
<name>A0ACC2JG69_9PEZI</name>
<dbReference type="Proteomes" id="UP001153332">
    <property type="component" value="Unassembled WGS sequence"/>
</dbReference>
<proteinExistence type="predicted"/>
<comment type="caution">
    <text evidence="1">The sequence shown here is derived from an EMBL/GenBank/DDBJ whole genome shotgun (WGS) entry which is preliminary data.</text>
</comment>
<dbReference type="EMBL" id="JAPUUL010001870">
    <property type="protein sequence ID" value="KAJ8126406.1"/>
    <property type="molecule type" value="Genomic_DNA"/>
</dbReference>
<reference evidence="1" key="1">
    <citation type="submission" date="2022-12" db="EMBL/GenBank/DDBJ databases">
        <title>Genome Sequence of Lasiodiplodia mahajangana.</title>
        <authorList>
            <person name="Buettner E."/>
        </authorList>
    </citation>
    <scope>NUCLEOTIDE SEQUENCE</scope>
    <source>
        <strain evidence="1">VT137</strain>
    </source>
</reference>
<keyword evidence="2" id="KW-1185">Reference proteome</keyword>
<sequence>MDSHEWELEVLPRDAAAEIRKTPSNNRYDSRLLLIAENWIRWLHRISPLEVGEPSPENPWPFALTRLDHLIIRCHNRIYEHYANYLCNGRIGHVPTDDADNFLAIIEGSGAEDPFQEGQAGVGEEGTEAEDEDEVFTSYLEYTYLG</sequence>
<evidence type="ECO:0000313" key="1">
    <source>
        <dbReference type="EMBL" id="KAJ8126406.1"/>
    </source>
</evidence>
<organism evidence="1 2">
    <name type="scientific">Lasiodiplodia mahajangana</name>
    <dbReference type="NCBI Taxonomy" id="1108764"/>
    <lineage>
        <taxon>Eukaryota</taxon>
        <taxon>Fungi</taxon>
        <taxon>Dikarya</taxon>
        <taxon>Ascomycota</taxon>
        <taxon>Pezizomycotina</taxon>
        <taxon>Dothideomycetes</taxon>
        <taxon>Dothideomycetes incertae sedis</taxon>
        <taxon>Botryosphaeriales</taxon>
        <taxon>Botryosphaeriaceae</taxon>
        <taxon>Lasiodiplodia</taxon>
    </lineage>
</organism>
<protein>
    <submittedName>
        <fullName evidence="1">Uncharacterized protein</fullName>
    </submittedName>
</protein>